<protein>
    <recommendedName>
        <fullName evidence="3">Histidine kinase/HSP90-like ATPase domain-containing protein</fullName>
    </recommendedName>
</protein>
<evidence type="ECO:0000313" key="1">
    <source>
        <dbReference type="EMBL" id="MDR6900197.1"/>
    </source>
</evidence>
<accession>A0ABU1SMJ6</accession>
<evidence type="ECO:0000313" key="2">
    <source>
        <dbReference type="Proteomes" id="UP001250791"/>
    </source>
</evidence>
<gene>
    <name evidence="1" type="ORF">J2W52_001812</name>
</gene>
<dbReference type="EMBL" id="JAVDUP010000002">
    <property type="protein sequence ID" value="MDR6900197.1"/>
    <property type="molecule type" value="Genomic_DNA"/>
</dbReference>
<proteinExistence type="predicted"/>
<keyword evidence="2" id="KW-1185">Reference proteome</keyword>
<organism evidence="1 2">
    <name type="scientific">Rhizobium miluonense</name>
    <dbReference type="NCBI Taxonomy" id="411945"/>
    <lineage>
        <taxon>Bacteria</taxon>
        <taxon>Pseudomonadati</taxon>
        <taxon>Pseudomonadota</taxon>
        <taxon>Alphaproteobacteria</taxon>
        <taxon>Hyphomicrobiales</taxon>
        <taxon>Rhizobiaceae</taxon>
        <taxon>Rhizobium/Agrobacterium group</taxon>
        <taxon>Rhizobium</taxon>
    </lineage>
</organism>
<reference evidence="1 2" key="1">
    <citation type="submission" date="2023-07" db="EMBL/GenBank/DDBJ databases">
        <title>Sorghum-associated microbial communities from plants grown in Nebraska, USA.</title>
        <authorList>
            <person name="Schachtman D."/>
        </authorList>
    </citation>
    <scope>NUCLEOTIDE SEQUENCE [LARGE SCALE GENOMIC DNA]</scope>
    <source>
        <strain evidence="1 2">3199</strain>
    </source>
</reference>
<comment type="caution">
    <text evidence="1">The sequence shown here is derived from an EMBL/GenBank/DDBJ whole genome shotgun (WGS) entry which is preliminary data.</text>
</comment>
<name>A0ABU1SMJ6_9HYPH</name>
<dbReference type="RefSeq" id="WP_310230176.1">
    <property type="nucleotide sequence ID" value="NZ_JAVDUP010000002.1"/>
</dbReference>
<sequence length="332" mass="37126">MQAPHSPPSNLCLDTNRLQTLQFVEALRRQTSEGFVKRGKVAEEFGGLPVITGYTDFAVPRYISTAAAVILTAEFERLGAIQPEIPPTVNLHLWNDDVFRKLYQLGFFEIVGFTPKRPDVVIDEGETRTMRIVSAKNADDLARIDQSLQNLGAFLNPSQKIPDEIIIDLLTGLSEAMSNVTAHAYPEDFHPPYQHIKGLWVAATADRSNNSLTIVIYDQGATIPFTYPRLSRLDKVVRYLGRTLHSKREFDFQDDGTYIRAAMRYGGSRTDLRHRGKGLPQMVDVIERSGSGTMTVYSRGGWCRRDSRGRFRSGAVSSSLGGTLIEWSVELS</sequence>
<dbReference type="Proteomes" id="UP001250791">
    <property type="component" value="Unassembled WGS sequence"/>
</dbReference>
<evidence type="ECO:0008006" key="3">
    <source>
        <dbReference type="Google" id="ProtNLM"/>
    </source>
</evidence>